<dbReference type="Pfam" id="PF03551">
    <property type="entry name" value="PadR"/>
    <property type="match status" value="1"/>
</dbReference>
<reference evidence="2" key="1">
    <citation type="journal article" date="2021" name="PeerJ">
        <title>Extensive microbial diversity within the chicken gut microbiome revealed by metagenomics and culture.</title>
        <authorList>
            <person name="Gilroy R."/>
            <person name="Ravi A."/>
            <person name="Getino M."/>
            <person name="Pursley I."/>
            <person name="Horton D.L."/>
            <person name="Alikhan N.F."/>
            <person name="Baker D."/>
            <person name="Gharbi K."/>
            <person name="Hall N."/>
            <person name="Watson M."/>
            <person name="Adriaenssens E.M."/>
            <person name="Foster-Nyarko E."/>
            <person name="Jarju S."/>
            <person name="Secka A."/>
            <person name="Antonio M."/>
            <person name="Oren A."/>
            <person name="Chaudhuri R.R."/>
            <person name="La Ragione R."/>
            <person name="Hildebrand F."/>
            <person name="Pallen M.J."/>
        </authorList>
    </citation>
    <scope>NUCLEOTIDE SEQUENCE</scope>
    <source>
        <strain evidence="2">ChiW19-6364</strain>
    </source>
</reference>
<dbReference type="Proteomes" id="UP000823850">
    <property type="component" value="Unassembled WGS sequence"/>
</dbReference>
<comment type="caution">
    <text evidence="2">The sequence shown here is derived from an EMBL/GenBank/DDBJ whole genome shotgun (WGS) entry which is preliminary data.</text>
</comment>
<feature type="domain" description="Transcription regulator PadR N-terminal" evidence="1">
    <location>
        <begin position="18"/>
        <end position="83"/>
    </location>
</feature>
<organism evidence="2 3">
    <name type="scientific">Candidatus Blautia stercoripullorum</name>
    <dbReference type="NCBI Taxonomy" id="2838502"/>
    <lineage>
        <taxon>Bacteria</taxon>
        <taxon>Bacillati</taxon>
        <taxon>Bacillota</taxon>
        <taxon>Clostridia</taxon>
        <taxon>Lachnospirales</taxon>
        <taxon>Lachnospiraceae</taxon>
        <taxon>Blautia</taxon>
    </lineage>
</organism>
<dbReference type="InterPro" id="IPR036390">
    <property type="entry name" value="WH_DNA-bd_sf"/>
</dbReference>
<dbReference type="AlphaFoldDB" id="A0A9D2U2L9"/>
<dbReference type="EMBL" id="DWUX01000036">
    <property type="protein sequence ID" value="HJD38791.1"/>
    <property type="molecule type" value="Genomic_DNA"/>
</dbReference>
<dbReference type="InterPro" id="IPR005149">
    <property type="entry name" value="Tscrpt_reg_PadR_N"/>
</dbReference>
<dbReference type="Gene3D" id="1.10.10.10">
    <property type="entry name" value="Winged helix-like DNA-binding domain superfamily/Winged helix DNA-binding domain"/>
    <property type="match status" value="1"/>
</dbReference>
<name>A0A9D2U2L9_9FIRM</name>
<dbReference type="InterPro" id="IPR036388">
    <property type="entry name" value="WH-like_DNA-bd_sf"/>
</dbReference>
<protein>
    <submittedName>
        <fullName evidence="2">PadR family transcriptional regulator</fullName>
    </submittedName>
</protein>
<dbReference type="InterPro" id="IPR052509">
    <property type="entry name" value="Metal_resp_DNA-bind_regulator"/>
</dbReference>
<dbReference type="PANTHER" id="PTHR33169:SF13">
    <property type="entry name" value="PADR-FAMILY TRANSCRIPTIONAL REGULATOR"/>
    <property type="match status" value="1"/>
</dbReference>
<dbReference type="PANTHER" id="PTHR33169">
    <property type="entry name" value="PADR-FAMILY TRANSCRIPTIONAL REGULATOR"/>
    <property type="match status" value="1"/>
</dbReference>
<evidence type="ECO:0000313" key="2">
    <source>
        <dbReference type="EMBL" id="HJD38791.1"/>
    </source>
</evidence>
<gene>
    <name evidence="2" type="ORF">H9913_02065</name>
</gene>
<proteinExistence type="predicted"/>
<accession>A0A9D2U2L9</accession>
<dbReference type="SUPFAM" id="SSF46785">
    <property type="entry name" value="Winged helix' DNA-binding domain"/>
    <property type="match status" value="1"/>
</dbReference>
<sequence length="109" mass="12802">MAREQFQTLTEPMYYILLALTEECCGVDIMEKVRKISGGRVKVGPGTLYAMLSKFEKNQIIRLTGEENRRKSYIITDTGKKMLLEEYERLRIMAEDGRVYIENMKNRQK</sequence>
<evidence type="ECO:0000313" key="3">
    <source>
        <dbReference type="Proteomes" id="UP000823850"/>
    </source>
</evidence>
<evidence type="ECO:0000259" key="1">
    <source>
        <dbReference type="Pfam" id="PF03551"/>
    </source>
</evidence>
<reference evidence="2" key="2">
    <citation type="submission" date="2021-04" db="EMBL/GenBank/DDBJ databases">
        <authorList>
            <person name="Gilroy R."/>
        </authorList>
    </citation>
    <scope>NUCLEOTIDE SEQUENCE</scope>
    <source>
        <strain evidence="2">ChiW19-6364</strain>
    </source>
</reference>